<protein>
    <recommendedName>
        <fullName evidence="4">BED-type domain-containing protein</fullName>
    </recommendedName>
</protein>
<feature type="non-terminal residue" evidence="5">
    <location>
        <position position="59"/>
    </location>
</feature>
<dbReference type="AlphaFoldDB" id="A0ABD2PJW6"/>
<accession>A0ABD2PJW6</accession>
<gene>
    <name evidence="5" type="ORF">Ciccas_014258</name>
</gene>
<sequence length="59" mass="6832">MQSSIISIDDEPQHPFPYLKDYFTNCKKIDKSYIFKCSNCGKEVKSDVGSSSNLKKHWD</sequence>
<keyword evidence="2" id="KW-0863">Zinc-finger</keyword>
<evidence type="ECO:0000256" key="1">
    <source>
        <dbReference type="ARBA" id="ARBA00022723"/>
    </source>
</evidence>
<evidence type="ECO:0000313" key="5">
    <source>
        <dbReference type="EMBL" id="KAL3307233.1"/>
    </source>
</evidence>
<evidence type="ECO:0000313" key="6">
    <source>
        <dbReference type="Proteomes" id="UP001626550"/>
    </source>
</evidence>
<feature type="domain" description="BED-type" evidence="4">
    <location>
        <begin position="20"/>
        <end position="57"/>
    </location>
</feature>
<keyword evidence="6" id="KW-1185">Reference proteome</keyword>
<evidence type="ECO:0000256" key="3">
    <source>
        <dbReference type="ARBA" id="ARBA00022833"/>
    </source>
</evidence>
<comment type="caution">
    <text evidence="5">The sequence shown here is derived from an EMBL/GenBank/DDBJ whole genome shotgun (WGS) entry which is preliminary data.</text>
</comment>
<dbReference type="EMBL" id="JBJKFK010007909">
    <property type="protein sequence ID" value="KAL3307233.1"/>
    <property type="molecule type" value="Genomic_DNA"/>
</dbReference>
<dbReference type="Pfam" id="PF02892">
    <property type="entry name" value="zf-BED"/>
    <property type="match status" value="1"/>
</dbReference>
<proteinExistence type="predicted"/>
<dbReference type="Proteomes" id="UP001626550">
    <property type="component" value="Unassembled WGS sequence"/>
</dbReference>
<name>A0ABD2PJW6_9PLAT</name>
<dbReference type="InterPro" id="IPR003656">
    <property type="entry name" value="Znf_BED"/>
</dbReference>
<keyword evidence="3" id="KW-0862">Zinc</keyword>
<dbReference type="GO" id="GO:0008270">
    <property type="term" value="F:zinc ion binding"/>
    <property type="evidence" value="ECO:0007669"/>
    <property type="project" value="UniProtKB-KW"/>
</dbReference>
<evidence type="ECO:0000256" key="2">
    <source>
        <dbReference type="ARBA" id="ARBA00022771"/>
    </source>
</evidence>
<evidence type="ECO:0000259" key="4">
    <source>
        <dbReference type="Pfam" id="PF02892"/>
    </source>
</evidence>
<reference evidence="5 6" key="1">
    <citation type="submission" date="2024-11" db="EMBL/GenBank/DDBJ databases">
        <title>Adaptive evolution of stress response genes in parasites aligns with host niche diversity.</title>
        <authorList>
            <person name="Hahn C."/>
            <person name="Resl P."/>
        </authorList>
    </citation>
    <scope>NUCLEOTIDE SEQUENCE [LARGE SCALE GENOMIC DNA]</scope>
    <source>
        <strain evidence="5">EGGRZ-B1_66</strain>
        <tissue evidence="5">Body</tissue>
    </source>
</reference>
<keyword evidence="1" id="KW-0479">Metal-binding</keyword>
<organism evidence="5 6">
    <name type="scientific">Cichlidogyrus casuarinus</name>
    <dbReference type="NCBI Taxonomy" id="1844966"/>
    <lineage>
        <taxon>Eukaryota</taxon>
        <taxon>Metazoa</taxon>
        <taxon>Spiralia</taxon>
        <taxon>Lophotrochozoa</taxon>
        <taxon>Platyhelminthes</taxon>
        <taxon>Monogenea</taxon>
        <taxon>Monopisthocotylea</taxon>
        <taxon>Dactylogyridea</taxon>
        <taxon>Ancyrocephalidae</taxon>
        <taxon>Cichlidogyrus</taxon>
    </lineage>
</organism>